<dbReference type="Gene3D" id="3.30.870.10">
    <property type="entry name" value="Endonuclease Chain A"/>
    <property type="match status" value="2"/>
</dbReference>
<feature type="domain" description="PLD phosphodiesterase" evidence="2">
    <location>
        <begin position="153"/>
        <end position="175"/>
    </location>
</feature>
<proteinExistence type="predicted"/>
<feature type="coiled-coil region" evidence="1">
    <location>
        <begin position="232"/>
        <end position="259"/>
    </location>
</feature>
<sequence>MFKKRYIKWVLLAFILVYIGAATIPYIPHKEVNETYKTSIQQTAFYADKTGTERVDYIDDNTDALLYRLHMIEEAQNEIILSTFDFNADDAGKDMMAALLHAAQRNVKVKVIVDGISGFLDMRGNSFFKALASHENIEVKVYNSINLLTPWKLQARLHDKYVIVDDKMYVLGGRNTMNLFLGEYMEEKNIDRELFVYETQENKNASIHQLKDYFNSVWNLSDSKQYTCEKINKKIEESMHQLEERYKKLQKQYPDAYKKWNYEQKTIETDKITLLSNPIEAENKEPYMWYAITQLIKQGNDTTIVTPYIICGKEMYRDLTNLTKQKKKIDIITNDVASGANPWGCSDYLNQKKKIWNTGVQVYEYMGEHSSHTKALLIDDEMNLVGSYNMDMRSTYQDTELMLAVDSKELNKQMRQEVEENKTYSKTMGKDGEYFYGKNYVPKELGIGKKIMYSIFRIITVPIRGFL</sequence>
<organism evidence="3 4">
    <name type="scientific">Amedibacterium intestinale</name>
    <dbReference type="NCBI Taxonomy" id="2583452"/>
    <lineage>
        <taxon>Bacteria</taxon>
        <taxon>Bacillati</taxon>
        <taxon>Bacillota</taxon>
        <taxon>Erysipelotrichia</taxon>
        <taxon>Erysipelotrichales</taxon>
        <taxon>Erysipelotrichaceae</taxon>
        <taxon>Amedibacterium</taxon>
    </lineage>
</organism>
<reference evidence="4" key="1">
    <citation type="submission" date="2019-05" db="EMBL/GenBank/DDBJ databases">
        <title>Complete genome sequencing of Absiella argi strain JCM 30884.</title>
        <authorList>
            <person name="Sakamoto M."/>
            <person name="Murakami T."/>
            <person name="Mori H."/>
        </authorList>
    </citation>
    <scope>NUCLEOTIDE SEQUENCE [LARGE SCALE GENOMIC DNA]</scope>
    <source>
        <strain evidence="4">JCM 30884</strain>
    </source>
</reference>
<dbReference type="SMART" id="SM00155">
    <property type="entry name" value="PLDc"/>
    <property type="match status" value="2"/>
</dbReference>
<dbReference type="GO" id="GO:0032049">
    <property type="term" value="P:cardiolipin biosynthetic process"/>
    <property type="evidence" value="ECO:0007669"/>
    <property type="project" value="UniProtKB-ARBA"/>
</dbReference>
<keyword evidence="4" id="KW-1185">Reference proteome</keyword>
<dbReference type="RefSeq" id="WP_118277159.1">
    <property type="nucleotide sequence ID" value="NZ_AP019695.1"/>
</dbReference>
<dbReference type="CDD" id="cd09113">
    <property type="entry name" value="PLDc_ymdC_like_2"/>
    <property type="match status" value="1"/>
</dbReference>
<evidence type="ECO:0000256" key="1">
    <source>
        <dbReference type="SAM" id="Coils"/>
    </source>
</evidence>
<dbReference type="PANTHER" id="PTHR21248">
    <property type="entry name" value="CARDIOLIPIN SYNTHASE"/>
    <property type="match status" value="1"/>
</dbReference>
<accession>A0A6N4TLM0</accession>
<dbReference type="EMBL" id="AP019695">
    <property type="protein sequence ID" value="BBK23315.1"/>
    <property type="molecule type" value="Genomic_DNA"/>
</dbReference>
<dbReference type="Pfam" id="PF13091">
    <property type="entry name" value="PLDc_2"/>
    <property type="match status" value="2"/>
</dbReference>
<keyword evidence="1" id="KW-0175">Coiled coil</keyword>
<evidence type="ECO:0000313" key="4">
    <source>
        <dbReference type="Proteomes" id="UP000464754"/>
    </source>
</evidence>
<dbReference type="Proteomes" id="UP000464754">
    <property type="component" value="Chromosome"/>
</dbReference>
<evidence type="ECO:0000259" key="2">
    <source>
        <dbReference type="PROSITE" id="PS50035"/>
    </source>
</evidence>
<feature type="domain" description="PLD phosphodiesterase" evidence="2">
    <location>
        <begin position="367"/>
        <end position="394"/>
    </location>
</feature>
<protein>
    <submittedName>
        <fullName evidence="3">Phospholipase D family protein</fullName>
    </submittedName>
</protein>
<dbReference type="PANTHER" id="PTHR21248:SF12">
    <property type="entry name" value="CARDIOLIPIN SYNTHASE C"/>
    <property type="match status" value="1"/>
</dbReference>
<dbReference type="SUPFAM" id="SSF56024">
    <property type="entry name" value="Phospholipase D/nuclease"/>
    <property type="match status" value="2"/>
</dbReference>
<dbReference type="GO" id="GO:0030572">
    <property type="term" value="F:phosphatidyltransferase activity"/>
    <property type="evidence" value="ECO:0007669"/>
    <property type="project" value="UniProtKB-ARBA"/>
</dbReference>
<dbReference type="PROSITE" id="PS50035">
    <property type="entry name" value="PLD"/>
    <property type="match status" value="2"/>
</dbReference>
<name>A0A6N4TLM0_9FIRM</name>
<evidence type="ECO:0000313" key="3">
    <source>
        <dbReference type="EMBL" id="BBK23315.1"/>
    </source>
</evidence>
<dbReference type="InterPro" id="IPR001736">
    <property type="entry name" value="PLipase_D/transphosphatidylase"/>
</dbReference>
<dbReference type="KEGG" id="aarg:Aargi30884_22180"/>
<dbReference type="AlphaFoldDB" id="A0A6N4TLM0"/>
<dbReference type="InterPro" id="IPR025202">
    <property type="entry name" value="PLD-like_dom"/>
</dbReference>
<gene>
    <name evidence="3" type="ORF">Aargi30884_22180</name>
</gene>